<dbReference type="EMBL" id="CP036272">
    <property type="protein sequence ID" value="QDT57816.1"/>
    <property type="molecule type" value="Genomic_DNA"/>
</dbReference>
<evidence type="ECO:0000313" key="2">
    <source>
        <dbReference type="EMBL" id="QDT57816.1"/>
    </source>
</evidence>
<dbReference type="RefSeq" id="WP_145268539.1">
    <property type="nucleotide sequence ID" value="NZ_CP036272.1"/>
</dbReference>
<gene>
    <name evidence="2" type="ORF">SV7mr_03010</name>
</gene>
<proteinExistence type="predicted"/>
<protein>
    <submittedName>
        <fullName evidence="2">Uncharacterized protein</fullName>
    </submittedName>
</protein>
<sequence>MERHAVHTLGDFSLIQWSRIANSIRRHCQHTTGQDCQVAIGIKETGGQLQPGFPVARIYLPKKRGRVSQNRRLADEIEVRLKTKPGSYQRICLGIDVDCLASFEANAKRRHSSQSNSVGNNGLGDANLTVRTDSPVRTDGIVQWLDDTGQRHWGIVTVAHLFDQIRQRTLSIRLAPRLRVRCQRLIKGSKRSGYDVAILWIRQPSAMILDRLEQWTCQANDNRAGLEFSQCDLLAPPLSTAALIQAIDERISGKTFGTSPAAPFTPTEFFPNGVVVSGRKLAHCVKVHGQRRNVFPPGTSGALWTLGDHWACMQAASKQPDAQIGLGQPLDQLLSWLRNRGTDARGHRWSTLQLVAVRTLE</sequence>
<name>A0A517SNW4_9BACT</name>
<dbReference type="OrthoDB" id="240274at2"/>
<feature type="region of interest" description="Disordered" evidence="1">
    <location>
        <begin position="110"/>
        <end position="129"/>
    </location>
</feature>
<reference evidence="2 3" key="1">
    <citation type="submission" date="2019-02" db="EMBL/GenBank/DDBJ databases">
        <title>Deep-cultivation of Planctomycetes and their phenomic and genomic characterization uncovers novel biology.</title>
        <authorList>
            <person name="Wiegand S."/>
            <person name="Jogler M."/>
            <person name="Boedeker C."/>
            <person name="Pinto D."/>
            <person name="Vollmers J."/>
            <person name="Rivas-Marin E."/>
            <person name="Kohn T."/>
            <person name="Peeters S.H."/>
            <person name="Heuer A."/>
            <person name="Rast P."/>
            <person name="Oberbeckmann S."/>
            <person name="Bunk B."/>
            <person name="Jeske O."/>
            <person name="Meyerdierks A."/>
            <person name="Storesund J.E."/>
            <person name="Kallscheuer N."/>
            <person name="Luecker S."/>
            <person name="Lage O.M."/>
            <person name="Pohl T."/>
            <person name="Merkel B.J."/>
            <person name="Hornburger P."/>
            <person name="Mueller R.-W."/>
            <person name="Bruemmer F."/>
            <person name="Labrenz M."/>
            <person name="Spormann A.M."/>
            <person name="Op den Camp H."/>
            <person name="Overmann J."/>
            <person name="Amann R."/>
            <person name="Jetten M.S.M."/>
            <person name="Mascher T."/>
            <person name="Medema M.H."/>
            <person name="Devos D.P."/>
            <person name="Kaster A.-K."/>
            <person name="Ovreas L."/>
            <person name="Rohde M."/>
            <person name="Galperin M.Y."/>
            <person name="Jogler C."/>
        </authorList>
    </citation>
    <scope>NUCLEOTIDE SEQUENCE [LARGE SCALE GENOMIC DNA]</scope>
    <source>
        <strain evidence="2 3">SV_7m_r</strain>
    </source>
</reference>
<accession>A0A517SNW4</accession>
<dbReference type="AlphaFoldDB" id="A0A517SNW4"/>
<keyword evidence="3" id="KW-1185">Reference proteome</keyword>
<dbReference type="Proteomes" id="UP000315003">
    <property type="component" value="Chromosome"/>
</dbReference>
<organism evidence="2 3">
    <name type="scientific">Stieleria bergensis</name>
    <dbReference type="NCBI Taxonomy" id="2528025"/>
    <lineage>
        <taxon>Bacteria</taxon>
        <taxon>Pseudomonadati</taxon>
        <taxon>Planctomycetota</taxon>
        <taxon>Planctomycetia</taxon>
        <taxon>Pirellulales</taxon>
        <taxon>Pirellulaceae</taxon>
        <taxon>Stieleria</taxon>
    </lineage>
</organism>
<evidence type="ECO:0000256" key="1">
    <source>
        <dbReference type="SAM" id="MobiDB-lite"/>
    </source>
</evidence>
<evidence type="ECO:0000313" key="3">
    <source>
        <dbReference type="Proteomes" id="UP000315003"/>
    </source>
</evidence>